<dbReference type="STRING" id="36745.CLSAP_19620"/>
<dbReference type="Proteomes" id="UP000011728">
    <property type="component" value="Chromosome"/>
</dbReference>
<proteinExistence type="predicted"/>
<dbReference type="EMBL" id="CP004121">
    <property type="protein sequence ID" value="AGF55901.1"/>
    <property type="molecule type" value="Genomic_DNA"/>
</dbReference>
<sequence>MESILRAVKLIKDIVKNKIQREKLCRLNSKVKQMRTYKKSAKHNTELNIKNLRIHSHLRFFYRTAADKKLRKNTLNIKTTL</sequence>
<dbReference type="KEGG" id="csr:Cspa_c21350"/>
<gene>
    <name evidence="1" type="ORF">Cspa_c21350</name>
</gene>
<protein>
    <recommendedName>
        <fullName evidence="3">Transposase</fullName>
    </recommendedName>
</protein>
<evidence type="ECO:0008006" key="3">
    <source>
        <dbReference type="Google" id="ProtNLM"/>
    </source>
</evidence>
<dbReference type="AlphaFoldDB" id="M1MMC4"/>
<name>M1MMC4_9CLOT</name>
<dbReference type="HOGENOM" id="CLU_2567857_0_0_9"/>
<keyword evidence="2" id="KW-1185">Reference proteome</keyword>
<evidence type="ECO:0000313" key="1">
    <source>
        <dbReference type="EMBL" id="AGF55901.1"/>
    </source>
</evidence>
<reference evidence="1 2" key="1">
    <citation type="submission" date="2013-02" db="EMBL/GenBank/DDBJ databases">
        <title>Genome sequence of Clostridium saccharoperbutylacetonicum N1-4(HMT).</title>
        <authorList>
            <person name="Poehlein A."/>
            <person name="Daniel R."/>
        </authorList>
    </citation>
    <scope>NUCLEOTIDE SEQUENCE [LARGE SCALE GENOMIC DNA]</scope>
    <source>
        <strain evidence="2">N1-4(HMT)</strain>
    </source>
</reference>
<accession>M1MMC4</accession>
<organism evidence="1 2">
    <name type="scientific">Clostridium saccharoperbutylacetonicum N1-4(HMT)</name>
    <dbReference type="NCBI Taxonomy" id="931276"/>
    <lineage>
        <taxon>Bacteria</taxon>
        <taxon>Bacillati</taxon>
        <taxon>Bacillota</taxon>
        <taxon>Clostridia</taxon>
        <taxon>Eubacteriales</taxon>
        <taxon>Clostridiaceae</taxon>
        <taxon>Clostridium</taxon>
    </lineage>
</organism>
<evidence type="ECO:0000313" key="2">
    <source>
        <dbReference type="Proteomes" id="UP000011728"/>
    </source>
</evidence>